<evidence type="ECO:0000313" key="2">
    <source>
        <dbReference type="EMBL" id="SCA96028.1"/>
    </source>
</evidence>
<dbReference type="GO" id="GO:0016740">
    <property type="term" value="F:transferase activity"/>
    <property type="evidence" value="ECO:0007669"/>
    <property type="project" value="UniProtKB-KW"/>
</dbReference>
<dbReference type="RefSeq" id="WP_117110849.1">
    <property type="nucleotide sequence ID" value="NZ_UJMV01000003.1"/>
</dbReference>
<dbReference type="InterPro" id="IPR029044">
    <property type="entry name" value="Nucleotide-diphossugar_trans"/>
</dbReference>
<dbReference type="PANTHER" id="PTHR43685">
    <property type="entry name" value="GLYCOSYLTRANSFERASE"/>
    <property type="match status" value="1"/>
</dbReference>
<organism evidence="2">
    <name type="scientific">Klebsiella pneumoniae</name>
    <dbReference type="NCBI Taxonomy" id="573"/>
    <lineage>
        <taxon>Bacteria</taxon>
        <taxon>Pseudomonadati</taxon>
        <taxon>Pseudomonadota</taxon>
        <taxon>Gammaproteobacteria</taxon>
        <taxon>Enterobacterales</taxon>
        <taxon>Enterobacteriaceae</taxon>
        <taxon>Klebsiella/Raoultella group</taxon>
        <taxon>Klebsiella</taxon>
        <taxon>Klebsiella pneumoniae complex</taxon>
    </lineage>
</organism>
<keyword evidence="2" id="KW-0808">Transferase</keyword>
<sequence length="306" mass="34640">MNVYITIPTYNGGDIWKKSCESILKNAPAGTFVQVIDSNSTDNTRDIAIAHGFNVHKIDTAEFNHGGTRNLAVEMHKTQYDIVIFMTQDAIPEAGFVENIIAAFENDKVACAYGRQLPHLDATAISRHARLFNYSNEDYYASINDINKKGIKTVFSSNSFAAYRIKTFLELGGFPNNTILSEDMYLAAKAVLAGYQNAYVSKAIVRHSHNYSFLEEFRRYFDIGVFHANEPWIRNTFGGAGGEGKRFLLSEFVFLIKNNIFLIPKSFVCNASKILGYKLGLNYKKIPVNLRPRLSMHRRYWNSANK</sequence>
<proteinExistence type="predicted"/>
<dbReference type="EMBL" id="LT603718">
    <property type="protein sequence ID" value="SCA96028.1"/>
    <property type="molecule type" value="Genomic_DNA"/>
</dbReference>
<dbReference type="InterPro" id="IPR050834">
    <property type="entry name" value="Glycosyltransf_2"/>
</dbReference>
<dbReference type="Pfam" id="PF00535">
    <property type="entry name" value="Glycos_transf_2"/>
    <property type="match status" value="1"/>
</dbReference>
<gene>
    <name evidence="2" type="primary">wcaA</name>
    <name evidence="2" type="synonym">KL142_00007</name>
</gene>
<dbReference type="InterPro" id="IPR001173">
    <property type="entry name" value="Glyco_trans_2-like"/>
</dbReference>
<protein>
    <submittedName>
        <fullName evidence="2">Glycosyltransferase</fullName>
    </submittedName>
</protein>
<accession>A0A1C3SZJ7</accession>
<dbReference type="PANTHER" id="PTHR43685:SF13">
    <property type="entry name" value="O ANTIGEN BIOSYNTHESIS RHAMNOSYLTRANSFERASE RFBN"/>
    <property type="match status" value="1"/>
</dbReference>
<reference evidence="2" key="2">
    <citation type="submission" date="2016-08" db="EMBL/GenBank/DDBJ databases">
        <title>Klebsiella loci capsule.</title>
        <authorList>
            <person name="Holt K.E."/>
            <person name="Thomson N.R."/>
        </authorList>
    </citation>
    <scope>NUCLEOTIDE SEQUENCE</scope>
    <source>
        <strain evidence="2">INF198</strain>
    </source>
</reference>
<feature type="domain" description="Glycosyltransferase 2-like" evidence="1">
    <location>
        <begin position="5"/>
        <end position="168"/>
    </location>
</feature>
<dbReference type="GO" id="GO:0044010">
    <property type="term" value="P:single-species biofilm formation"/>
    <property type="evidence" value="ECO:0007669"/>
    <property type="project" value="TreeGrafter"/>
</dbReference>
<dbReference type="SUPFAM" id="SSF53448">
    <property type="entry name" value="Nucleotide-diphospho-sugar transferases"/>
    <property type="match status" value="1"/>
</dbReference>
<dbReference type="AlphaFoldDB" id="A0A1C3SZJ7"/>
<name>A0A1C3SZJ7_KLEPN</name>
<evidence type="ECO:0000259" key="1">
    <source>
        <dbReference type="Pfam" id="PF00535"/>
    </source>
</evidence>
<reference evidence="2" key="1">
    <citation type="submission" date="2016-07" db="EMBL/GenBank/DDBJ databases">
        <authorList>
            <person name="Informatics P."/>
        </authorList>
    </citation>
    <scope>NUCLEOTIDE SEQUENCE</scope>
    <source>
        <strain evidence="2">INF198</strain>
    </source>
</reference>
<dbReference type="Gene3D" id="3.90.550.10">
    <property type="entry name" value="Spore Coat Polysaccharide Biosynthesis Protein SpsA, Chain A"/>
    <property type="match status" value="1"/>
</dbReference>